<dbReference type="EMBL" id="JAYMYQ010000005">
    <property type="protein sequence ID" value="KAK7328706.1"/>
    <property type="molecule type" value="Genomic_DNA"/>
</dbReference>
<dbReference type="Proteomes" id="UP001367508">
    <property type="component" value="Unassembled WGS sequence"/>
</dbReference>
<protein>
    <submittedName>
        <fullName evidence="1">Uncharacterized protein</fullName>
    </submittedName>
</protein>
<proteinExistence type="predicted"/>
<evidence type="ECO:0000313" key="1">
    <source>
        <dbReference type="EMBL" id="KAK7328706.1"/>
    </source>
</evidence>
<keyword evidence="2" id="KW-1185">Reference proteome</keyword>
<gene>
    <name evidence="1" type="ORF">VNO77_22823</name>
</gene>
<name>A0AAN9L4R9_CANGL</name>
<organism evidence="1 2">
    <name type="scientific">Canavalia gladiata</name>
    <name type="common">Sword bean</name>
    <name type="synonym">Dolichos gladiatus</name>
    <dbReference type="NCBI Taxonomy" id="3824"/>
    <lineage>
        <taxon>Eukaryota</taxon>
        <taxon>Viridiplantae</taxon>
        <taxon>Streptophyta</taxon>
        <taxon>Embryophyta</taxon>
        <taxon>Tracheophyta</taxon>
        <taxon>Spermatophyta</taxon>
        <taxon>Magnoliopsida</taxon>
        <taxon>eudicotyledons</taxon>
        <taxon>Gunneridae</taxon>
        <taxon>Pentapetalae</taxon>
        <taxon>rosids</taxon>
        <taxon>fabids</taxon>
        <taxon>Fabales</taxon>
        <taxon>Fabaceae</taxon>
        <taxon>Papilionoideae</taxon>
        <taxon>50 kb inversion clade</taxon>
        <taxon>NPAAA clade</taxon>
        <taxon>indigoferoid/millettioid clade</taxon>
        <taxon>Phaseoleae</taxon>
        <taxon>Canavalia</taxon>
    </lineage>
</organism>
<accession>A0AAN9L4R9</accession>
<comment type="caution">
    <text evidence="1">The sequence shown here is derived from an EMBL/GenBank/DDBJ whole genome shotgun (WGS) entry which is preliminary data.</text>
</comment>
<dbReference type="AlphaFoldDB" id="A0AAN9L4R9"/>
<reference evidence="1 2" key="1">
    <citation type="submission" date="2024-01" db="EMBL/GenBank/DDBJ databases">
        <title>The genomes of 5 underutilized Papilionoideae crops provide insights into root nodulation and disease resistanc.</title>
        <authorList>
            <person name="Jiang F."/>
        </authorList>
    </citation>
    <scope>NUCLEOTIDE SEQUENCE [LARGE SCALE GENOMIC DNA]</scope>
    <source>
        <strain evidence="1">LVBAO_FW01</strain>
        <tissue evidence="1">Leaves</tissue>
    </source>
</reference>
<sequence length="82" mass="9099">MHTTTAYDDSIIREHKTDAKKIGSLGIAAKGEFPALIFSFFPHLGYACVDESIRHLQEGAFKIPARSREFQGAETISSFLLL</sequence>
<evidence type="ECO:0000313" key="2">
    <source>
        <dbReference type="Proteomes" id="UP001367508"/>
    </source>
</evidence>